<keyword evidence="2" id="KW-1185">Reference proteome</keyword>
<evidence type="ECO:0000313" key="2">
    <source>
        <dbReference type="Proteomes" id="UP001596513"/>
    </source>
</evidence>
<accession>A0ABW2UCE7</accession>
<dbReference type="RefSeq" id="WP_380207104.1">
    <property type="nucleotide sequence ID" value="NZ_JBHTEK010000006.1"/>
</dbReference>
<evidence type="ECO:0008006" key="3">
    <source>
        <dbReference type="Google" id="ProtNLM"/>
    </source>
</evidence>
<proteinExistence type="predicted"/>
<evidence type="ECO:0000313" key="1">
    <source>
        <dbReference type="EMBL" id="MFC7671162.1"/>
    </source>
</evidence>
<sequence length="110" mass="11663">MKKAQHQSKSKLAKGLPVDLGELDKKYARAISQPMVNGVGPLMQTIVRLLGNDSSKQVRQAGKSVLRLLAKSSRPLLNTLSFQTLLPGGAPAAFRARGAAAGDIAPARNF</sequence>
<gene>
    <name evidence="1" type="ORF">ACFQT0_30020</name>
</gene>
<name>A0ABW2UCE7_9BACT</name>
<protein>
    <recommendedName>
        <fullName evidence="3">DUF1641 domain-containing protein</fullName>
    </recommendedName>
</protein>
<reference evidence="2" key="1">
    <citation type="journal article" date="2019" name="Int. J. Syst. Evol. Microbiol.">
        <title>The Global Catalogue of Microorganisms (GCM) 10K type strain sequencing project: providing services to taxonomists for standard genome sequencing and annotation.</title>
        <authorList>
            <consortium name="The Broad Institute Genomics Platform"/>
            <consortium name="The Broad Institute Genome Sequencing Center for Infectious Disease"/>
            <person name="Wu L."/>
            <person name="Ma J."/>
        </authorList>
    </citation>
    <scope>NUCLEOTIDE SEQUENCE [LARGE SCALE GENOMIC DNA]</scope>
    <source>
        <strain evidence="2">JCM 19635</strain>
    </source>
</reference>
<dbReference type="EMBL" id="JBHTEK010000006">
    <property type="protein sequence ID" value="MFC7671162.1"/>
    <property type="molecule type" value="Genomic_DNA"/>
</dbReference>
<comment type="caution">
    <text evidence="1">The sequence shown here is derived from an EMBL/GenBank/DDBJ whole genome shotgun (WGS) entry which is preliminary data.</text>
</comment>
<dbReference type="Proteomes" id="UP001596513">
    <property type="component" value="Unassembled WGS sequence"/>
</dbReference>
<organism evidence="1 2">
    <name type="scientific">Hymenobacter humi</name>
    <dbReference type="NCBI Taxonomy" id="1411620"/>
    <lineage>
        <taxon>Bacteria</taxon>
        <taxon>Pseudomonadati</taxon>
        <taxon>Bacteroidota</taxon>
        <taxon>Cytophagia</taxon>
        <taxon>Cytophagales</taxon>
        <taxon>Hymenobacteraceae</taxon>
        <taxon>Hymenobacter</taxon>
    </lineage>
</organism>